<keyword evidence="2" id="KW-1185">Reference proteome</keyword>
<dbReference type="RefSeq" id="WP_344825643.1">
    <property type="nucleotide sequence ID" value="NZ_BAABEZ010000022.1"/>
</dbReference>
<sequence length="139" mass="16514">MKVKCVLNKLSDIPAQIYSGLEGWIADYELPIEIGQLSTVYAMKILKNHLWYLVEVEGLADPRYYPAYLFEIVDKRISRYWIVNDDIDEDDGNMKTVSFGFKELLEDPFFYGELLEDNPKQEEIFARYKRLMDDEYYEV</sequence>
<accession>A0ABP8MU17</accession>
<proteinExistence type="predicted"/>
<evidence type="ECO:0008006" key="3">
    <source>
        <dbReference type="Google" id="ProtNLM"/>
    </source>
</evidence>
<name>A0ABP8MU17_9BACT</name>
<dbReference type="Proteomes" id="UP001501410">
    <property type="component" value="Unassembled WGS sequence"/>
</dbReference>
<evidence type="ECO:0000313" key="1">
    <source>
        <dbReference type="EMBL" id="GAA4455001.1"/>
    </source>
</evidence>
<dbReference type="EMBL" id="BAABEZ010000022">
    <property type="protein sequence ID" value="GAA4455001.1"/>
    <property type="molecule type" value="Genomic_DNA"/>
</dbReference>
<comment type="caution">
    <text evidence="1">The sequence shown here is derived from an EMBL/GenBank/DDBJ whole genome shotgun (WGS) entry which is preliminary data.</text>
</comment>
<reference evidence="2" key="1">
    <citation type="journal article" date="2019" name="Int. J. Syst. Evol. Microbiol.">
        <title>The Global Catalogue of Microorganisms (GCM) 10K type strain sequencing project: providing services to taxonomists for standard genome sequencing and annotation.</title>
        <authorList>
            <consortium name="The Broad Institute Genomics Platform"/>
            <consortium name="The Broad Institute Genome Sequencing Center for Infectious Disease"/>
            <person name="Wu L."/>
            <person name="Ma J."/>
        </authorList>
    </citation>
    <scope>NUCLEOTIDE SEQUENCE [LARGE SCALE GENOMIC DNA]</scope>
    <source>
        <strain evidence="2">JCM 31921</strain>
    </source>
</reference>
<protein>
    <recommendedName>
        <fullName evidence="3">Immunity protein 26</fullName>
    </recommendedName>
</protein>
<evidence type="ECO:0000313" key="2">
    <source>
        <dbReference type="Proteomes" id="UP001501410"/>
    </source>
</evidence>
<organism evidence="1 2">
    <name type="scientific">Rurimicrobium arvi</name>
    <dbReference type="NCBI Taxonomy" id="2049916"/>
    <lineage>
        <taxon>Bacteria</taxon>
        <taxon>Pseudomonadati</taxon>
        <taxon>Bacteroidota</taxon>
        <taxon>Chitinophagia</taxon>
        <taxon>Chitinophagales</taxon>
        <taxon>Chitinophagaceae</taxon>
        <taxon>Rurimicrobium</taxon>
    </lineage>
</organism>
<gene>
    <name evidence="1" type="ORF">GCM10023092_17900</name>
</gene>